<dbReference type="AlphaFoldDB" id="A0A3D3R9I7"/>
<dbReference type="Pfam" id="PF02108">
    <property type="entry name" value="FliH"/>
    <property type="match status" value="1"/>
</dbReference>
<evidence type="ECO:0000256" key="4">
    <source>
        <dbReference type="ARBA" id="ARBA00022448"/>
    </source>
</evidence>
<name>A0A3D3R9I7_9PLAN</name>
<keyword evidence="8" id="KW-0175">Coiled coil</keyword>
<comment type="function">
    <text evidence="1">Needed for flagellar regrowth and assembly.</text>
</comment>
<evidence type="ECO:0000256" key="6">
    <source>
        <dbReference type="ARBA" id="ARBA00022927"/>
    </source>
</evidence>
<comment type="caution">
    <text evidence="10">The sequence shown here is derived from an EMBL/GenBank/DDBJ whole genome shotgun (WGS) entry which is preliminary data.</text>
</comment>
<evidence type="ECO:0000256" key="7">
    <source>
        <dbReference type="ARBA" id="ARBA00023225"/>
    </source>
</evidence>
<gene>
    <name evidence="10" type="ORF">DIT97_21780</name>
</gene>
<feature type="domain" description="Flagellar assembly protein FliH/Type III secretion system HrpE" evidence="9">
    <location>
        <begin position="105"/>
        <end position="229"/>
    </location>
</feature>
<dbReference type="GO" id="GO:0015031">
    <property type="term" value="P:protein transport"/>
    <property type="evidence" value="ECO:0007669"/>
    <property type="project" value="UniProtKB-KW"/>
</dbReference>
<evidence type="ECO:0000313" key="11">
    <source>
        <dbReference type="Proteomes" id="UP000263642"/>
    </source>
</evidence>
<comment type="similarity">
    <text evidence="2">Belongs to the FliH family.</text>
</comment>
<dbReference type="PANTHER" id="PTHR34982:SF1">
    <property type="entry name" value="FLAGELLAR ASSEMBLY PROTEIN FLIH"/>
    <property type="match status" value="1"/>
</dbReference>
<dbReference type="EMBL" id="DQAY01000132">
    <property type="protein sequence ID" value="HCO25521.1"/>
    <property type="molecule type" value="Genomic_DNA"/>
</dbReference>
<evidence type="ECO:0000313" key="10">
    <source>
        <dbReference type="EMBL" id="HCO25521.1"/>
    </source>
</evidence>
<reference evidence="10 11" key="1">
    <citation type="journal article" date="2018" name="Nat. Biotechnol.">
        <title>A standardized bacterial taxonomy based on genome phylogeny substantially revises the tree of life.</title>
        <authorList>
            <person name="Parks D.H."/>
            <person name="Chuvochina M."/>
            <person name="Waite D.W."/>
            <person name="Rinke C."/>
            <person name="Skarshewski A."/>
            <person name="Chaumeil P.A."/>
            <person name="Hugenholtz P."/>
        </authorList>
    </citation>
    <scope>NUCLEOTIDE SEQUENCE [LARGE SCALE GENOMIC DNA]</scope>
    <source>
        <strain evidence="10">UBA9375</strain>
    </source>
</reference>
<evidence type="ECO:0000259" key="9">
    <source>
        <dbReference type="Pfam" id="PF02108"/>
    </source>
</evidence>
<dbReference type="GO" id="GO:0005829">
    <property type="term" value="C:cytosol"/>
    <property type="evidence" value="ECO:0007669"/>
    <property type="project" value="TreeGrafter"/>
</dbReference>
<organism evidence="10 11">
    <name type="scientific">Gimesia maris</name>
    <dbReference type="NCBI Taxonomy" id="122"/>
    <lineage>
        <taxon>Bacteria</taxon>
        <taxon>Pseudomonadati</taxon>
        <taxon>Planctomycetota</taxon>
        <taxon>Planctomycetia</taxon>
        <taxon>Planctomycetales</taxon>
        <taxon>Planctomycetaceae</taxon>
        <taxon>Gimesia</taxon>
    </lineage>
</organism>
<keyword evidence="6" id="KW-0653">Protein transport</keyword>
<dbReference type="InterPro" id="IPR051472">
    <property type="entry name" value="T3SS_Stator/FliH"/>
</dbReference>
<evidence type="ECO:0000256" key="1">
    <source>
        <dbReference type="ARBA" id="ARBA00003041"/>
    </source>
</evidence>
<dbReference type="SUPFAM" id="SSF160527">
    <property type="entry name" value="V-type ATPase subunit E-like"/>
    <property type="match status" value="1"/>
</dbReference>
<dbReference type="PANTHER" id="PTHR34982">
    <property type="entry name" value="YOP PROTEINS TRANSLOCATION PROTEIN L"/>
    <property type="match status" value="1"/>
</dbReference>
<accession>A0A3D3R9I7</accession>
<dbReference type="GO" id="GO:0044781">
    <property type="term" value="P:bacterial-type flagellum organization"/>
    <property type="evidence" value="ECO:0007669"/>
    <property type="project" value="UniProtKB-KW"/>
</dbReference>
<dbReference type="Proteomes" id="UP000263642">
    <property type="component" value="Unassembled WGS sequence"/>
</dbReference>
<feature type="coiled-coil region" evidence="8">
    <location>
        <begin position="41"/>
        <end position="91"/>
    </location>
</feature>
<evidence type="ECO:0000256" key="8">
    <source>
        <dbReference type="SAM" id="Coils"/>
    </source>
</evidence>
<evidence type="ECO:0000256" key="5">
    <source>
        <dbReference type="ARBA" id="ARBA00022795"/>
    </source>
</evidence>
<proteinExistence type="inferred from homology"/>
<sequence>MAELETAKLLKADAFRALGSKIAYNFNDIEKRCEDYISNVRNQTRQMIIDAQAEAEQIKQEAYQAGKQRGLEEALREVEAQVQARSEAQASQMVEEKLGTVFPAMQAAVAGLQQEQVNWRQTWDAAAVKMCLVIAEKMVRHEIKTHPDTVKPMMSEALKLASGTQHIRFQMNPTDVVHLGKNAQSFITNLTGCQTCEIIEDESISPGGCIIETQHGTIDARIEVQLDRIFQELIIQTQD</sequence>
<dbReference type="InterPro" id="IPR018035">
    <property type="entry name" value="Flagellar_FliH/T3SS_HrpE"/>
</dbReference>
<evidence type="ECO:0000256" key="2">
    <source>
        <dbReference type="ARBA" id="ARBA00006602"/>
    </source>
</evidence>
<keyword evidence="7" id="KW-1006">Bacterial flagellum protein export</keyword>
<evidence type="ECO:0000256" key="3">
    <source>
        <dbReference type="ARBA" id="ARBA00016507"/>
    </source>
</evidence>
<keyword evidence="4" id="KW-0813">Transport</keyword>
<keyword evidence="5" id="KW-1005">Bacterial flagellum biogenesis</keyword>
<protein>
    <recommendedName>
        <fullName evidence="3">Flagellar assembly protein FliH</fullName>
    </recommendedName>
</protein>